<name>A0ABY6KDE7_9ARAC</name>
<feature type="compositionally biased region" description="Low complexity" evidence="6">
    <location>
        <begin position="299"/>
        <end position="311"/>
    </location>
</feature>
<keyword evidence="4" id="KW-0862">Zinc</keyword>
<keyword evidence="3 5" id="KW-0863">Zinc-finger</keyword>
<keyword evidence="2" id="KW-0677">Repeat</keyword>
<evidence type="ECO:0000256" key="5">
    <source>
        <dbReference type="PROSITE-ProRule" id="PRU00042"/>
    </source>
</evidence>
<accession>A0ABY6KDE7</accession>
<sequence>METCKYCGKQLEYKSQLIDHEKTHTGEREFTCDRKEKPFKCDRCNYKSYSKIHLRVHIRKHTNSKPYICDLCGFQTSYSGSLNGHKRNKHTDPALKCKLCKYVARGKADLRSHACKESLCLWGVWVQDPVQVPIHQSPRGSQHCPLLLLLCGTRSKSKTYFTAHMKNKHQVLNINIEEYITPVTTSFFRVKNTSIILYIFIRSFVCVNIDPSYATTYVHYSSSGKKSKSKTDFTKHMKNKHQNANSCRNWADCPELNDQLPDGEDGIFTTVGGSKKRPHDPDHVNSGAKKGCVQAPRIAPNSSRPRATPRASRVHECQTTRQKQATFRARSAAMQADQCVYLEFCPDFTEDQYFLALEAKLGKGTVYQLTKMEGQILVGLSGVQQADKLVEDGLEIEDALLRATPLKKRAERIMIGNVSVLR</sequence>
<evidence type="ECO:0000313" key="9">
    <source>
        <dbReference type="Proteomes" id="UP001235939"/>
    </source>
</evidence>
<dbReference type="SMART" id="SM00355">
    <property type="entry name" value="ZnF_C2H2"/>
    <property type="match status" value="5"/>
</dbReference>
<feature type="region of interest" description="Disordered" evidence="6">
    <location>
        <begin position="273"/>
        <end position="313"/>
    </location>
</feature>
<evidence type="ECO:0000259" key="7">
    <source>
        <dbReference type="PROSITE" id="PS50157"/>
    </source>
</evidence>
<dbReference type="Gene3D" id="3.30.160.60">
    <property type="entry name" value="Classic Zinc Finger"/>
    <property type="match status" value="3"/>
</dbReference>
<feature type="domain" description="C2H2-type" evidence="7">
    <location>
        <begin position="2"/>
        <end position="29"/>
    </location>
</feature>
<dbReference type="PROSITE" id="PS00028">
    <property type="entry name" value="ZINC_FINGER_C2H2_1"/>
    <property type="match status" value="1"/>
</dbReference>
<reference evidence="8 9" key="1">
    <citation type="submission" date="2022-01" db="EMBL/GenBank/DDBJ databases">
        <title>A chromosomal length assembly of Cordylochernes scorpioides.</title>
        <authorList>
            <person name="Zeh D."/>
            <person name="Zeh J."/>
        </authorList>
    </citation>
    <scope>NUCLEOTIDE SEQUENCE [LARGE SCALE GENOMIC DNA]</scope>
    <source>
        <strain evidence="8">IN4F17</strain>
        <tissue evidence="8">Whole Body</tissue>
    </source>
</reference>
<protein>
    <recommendedName>
        <fullName evidence="7">C2H2-type domain-containing protein</fullName>
    </recommendedName>
</protein>
<feature type="domain" description="C2H2-type" evidence="7">
    <location>
        <begin position="67"/>
        <end position="95"/>
    </location>
</feature>
<keyword evidence="1" id="KW-0479">Metal-binding</keyword>
<feature type="domain" description="C2H2-type" evidence="7">
    <location>
        <begin position="39"/>
        <end position="66"/>
    </location>
</feature>
<dbReference type="PANTHER" id="PTHR24408">
    <property type="entry name" value="ZINC FINGER PROTEIN"/>
    <property type="match status" value="1"/>
</dbReference>
<dbReference type="SUPFAM" id="SSF57667">
    <property type="entry name" value="beta-beta-alpha zinc fingers"/>
    <property type="match status" value="2"/>
</dbReference>
<dbReference type="Proteomes" id="UP001235939">
    <property type="component" value="Chromosome 03"/>
</dbReference>
<dbReference type="InterPro" id="IPR013087">
    <property type="entry name" value="Znf_C2H2_type"/>
</dbReference>
<keyword evidence="9" id="KW-1185">Reference proteome</keyword>
<evidence type="ECO:0000256" key="1">
    <source>
        <dbReference type="ARBA" id="ARBA00022723"/>
    </source>
</evidence>
<dbReference type="PROSITE" id="PS50157">
    <property type="entry name" value="ZINC_FINGER_C2H2_2"/>
    <property type="match status" value="3"/>
</dbReference>
<evidence type="ECO:0000256" key="4">
    <source>
        <dbReference type="ARBA" id="ARBA00022833"/>
    </source>
</evidence>
<evidence type="ECO:0000256" key="6">
    <source>
        <dbReference type="SAM" id="MobiDB-lite"/>
    </source>
</evidence>
<dbReference type="EMBL" id="CP092865">
    <property type="protein sequence ID" value="UYV65818.1"/>
    <property type="molecule type" value="Genomic_DNA"/>
</dbReference>
<proteinExistence type="predicted"/>
<organism evidence="8 9">
    <name type="scientific">Cordylochernes scorpioides</name>
    <dbReference type="NCBI Taxonomy" id="51811"/>
    <lineage>
        <taxon>Eukaryota</taxon>
        <taxon>Metazoa</taxon>
        <taxon>Ecdysozoa</taxon>
        <taxon>Arthropoda</taxon>
        <taxon>Chelicerata</taxon>
        <taxon>Arachnida</taxon>
        <taxon>Pseudoscorpiones</taxon>
        <taxon>Cheliferoidea</taxon>
        <taxon>Chernetidae</taxon>
        <taxon>Cordylochernes</taxon>
    </lineage>
</organism>
<gene>
    <name evidence="8" type="ORF">LAZ67_3005538</name>
</gene>
<dbReference type="Pfam" id="PF00096">
    <property type="entry name" value="zf-C2H2"/>
    <property type="match status" value="1"/>
</dbReference>
<evidence type="ECO:0000256" key="3">
    <source>
        <dbReference type="ARBA" id="ARBA00022771"/>
    </source>
</evidence>
<dbReference type="PANTHER" id="PTHR24408:SF58">
    <property type="entry name" value="TRANSCRIPTION FACTOR (TFIIIA), PUTATIVE (AFU_ORTHOLOGUE AFUA_1G05150)-RELATED"/>
    <property type="match status" value="1"/>
</dbReference>
<dbReference type="InterPro" id="IPR036236">
    <property type="entry name" value="Znf_C2H2_sf"/>
</dbReference>
<evidence type="ECO:0000313" key="8">
    <source>
        <dbReference type="EMBL" id="UYV65818.1"/>
    </source>
</evidence>
<evidence type="ECO:0000256" key="2">
    <source>
        <dbReference type="ARBA" id="ARBA00022737"/>
    </source>
</evidence>